<dbReference type="EC" id="3.4.21.62" evidence="9"/>
<dbReference type="Pfam" id="PF00082">
    <property type="entry name" value="Peptidase_S8"/>
    <property type="match status" value="1"/>
</dbReference>
<dbReference type="InterPro" id="IPR015500">
    <property type="entry name" value="Peptidase_S8_subtilisin-rel"/>
</dbReference>
<dbReference type="PRINTS" id="PR00723">
    <property type="entry name" value="SUBTILISIN"/>
</dbReference>
<evidence type="ECO:0000256" key="2">
    <source>
        <dbReference type="ARBA" id="ARBA00022670"/>
    </source>
</evidence>
<feature type="region of interest" description="Disordered" evidence="7">
    <location>
        <begin position="196"/>
        <end position="220"/>
    </location>
</feature>
<dbReference type="eggNOG" id="COG1404">
    <property type="taxonomic scope" value="Bacteria"/>
</dbReference>
<evidence type="ECO:0000256" key="4">
    <source>
        <dbReference type="ARBA" id="ARBA00022825"/>
    </source>
</evidence>
<protein>
    <submittedName>
        <fullName evidence="9">Subtilisin DY</fullName>
        <ecNumber evidence="9">3.4.21.62</ecNumber>
    </submittedName>
</protein>
<evidence type="ECO:0000256" key="1">
    <source>
        <dbReference type="ARBA" id="ARBA00011073"/>
    </source>
</evidence>
<evidence type="ECO:0000256" key="3">
    <source>
        <dbReference type="ARBA" id="ARBA00022801"/>
    </source>
</evidence>
<evidence type="ECO:0000259" key="8">
    <source>
        <dbReference type="Pfam" id="PF00082"/>
    </source>
</evidence>
<dbReference type="GO" id="GO:0004252">
    <property type="term" value="F:serine-type endopeptidase activity"/>
    <property type="evidence" value="ECO:0007669"/>
    <property type="project" value="UniProtKB-UniRule"/>
</dbReference>
<dbReference type="OrthoDB" id="9813435at2"/>
<evidence type="ECO:0000313" key="9">
    <source>
        <dbReference type="EMBL" id="EMR04371.1"/>
    </source>
</evidence>
<dbReference type="Proteomes" id="UP000011910">
    <property type="component" value="Unassembled WGS sequence"/>
</dbReference>
<dbReference type="RefSeq" id="WP_009193941.1">
    <property type="nucleotide sequence ID" value="NZ_AODQ01000007.1"/>
</dbReference>
<dbReference type="InterPro" id="IPR000209">
    <property type="entry name" value="Peptidase_S8/S53_dom"/>
</dbReference>
<dbReference type="Gene3D" id="3.40.50.200">
    <property type="entry name" value="Peptidase S8/S53 domain"/>
    <property type="match status" value="1"/>
</dbReference>
<organism evidence="9 10">
    <name type="scientific">Cesiribacter andamanensis AMV16</name>
    <dbReference type="NCBI Taxonomy" id="1279009"/>
    <lineage>
        <taxon>Bacteria</taxon>
        <taxon>Pseudomonadati</taxon>
        <taxon>Bacteroidota</taxon>
        <taxon>Cytophagia</taxon>
        <taxon>Cytophagales</taxon>
        <taxon>Cesiribacteraceae</taxon>
        <taxon>Cesiribacter</taxon>
    </lineage>
</organism>
<comment type="caution">
    <text evidence="9">The sequence shown here is derived from an EMBL/GenBank/DDBJ whole genome shotgun (WGS) entry which is preliminary data.</text>
</comment>
<gene>
    <name evidence="9" type="primary">apr</name>
    <name evidence="9" type="ORF">ADICEAN_00534</name>
</gene>
<keyword evidence="2 6" id="KW-0645">Protease</keyword>
<dbReference type="InterPro" id="IPR036852">
    <property type="entry name" value="Peptidase_S8/S53_dom_sf"/>
</dbReference>
<dbReference type="PROSITE" id="PS00138">
    <property type="entry name" value="SUBTILASE_SER"/>
    <property type="match status" value="1"/>
</dbReference>
<evidence type="ECO:0000256" key="6">
    <source>
        <dbReference type="PROSITE-ProRule" id="PRU01240"/>
    </source>
</evidence>
<feature type="active site" description="Charge relay system" evidence="5 6">
    <location>
        <position position="410"/>
    </location>
</feature>
<feature type="active site" description="Charge relay system" evidence="5 6">
    <location>
        <position position="220"/>
    </location>
</feature>
<evidence type="ECO:0000256" key="5">
    <source>
        <dbReference type="PIRSR" id="PIRSR615500-1"/>
    </source>
</evidence>
<dbReference type="InterPro" id="IPR023828">
    <property type="entry name" value="Peptidase_S8_Ser-AS"/>
</dbReference>
<keyword evidence="10" id="KW-1185">Reference proteome</keyword>
<dbReference type="PROSITE" id="PS51892">
    <property type="entry name" value="SUBTILASE"/>
    <property type="match status" value="1"/>
</dbReference>
<comment type="similarity">
    <text evidence="1 6">Belongs to the peptidase S8 family.</text>
</comment>
<dbReference type="GO" id="GO:0006508">
    <property type="term" value="P:proteolysis"/>
    <property type="evidence" value="ECO:0007669"/>
    <property type="project" value="UniProtKB-KW"/>
</dbReference>
<sequence length="479" mass="50374">MKRTVSFVQPRRLTGGRHLINRFFLLALTSCTFFVLSCEKAPEEEIGPAEIAASNRPAAGMIGINVVLNAPITEAALAELNALGTVLDVLPQIRALTMRASSSNLQAIQKLSFVEAANPDAARQGSPLDAVAVADFSNGLNTWNLDAINVTDLGQGRTIAQDGNGVFIGVLDTGLLDSWRQYFPQERIATQYARSFGGGGGERGTVSDQPNKWEHDQDSHGTHVTSTIIGYNLGGTSINGAAPMATIIPVKVLGQNGSGWSSVVARGIMYMAELKAGVLKDSPVVINMSLGGPVLDAIEKAAMDYAISQGVIIVASAGNRGTAGMGYPGAYEPVISVASASLNSAFVTPTWWYSFNVADPTNVADFFISTFSSRAKSGQDLDVTAPGQYIVGPYQLNSGTLSYYYLSGTSMASPHVAGIVALMAQKDPTLTAERAERILEAVALPMATPEAAGHGFITADAALAGMDSQTSSPRRPRAR</sequence>
<feature type="compositionally biased region" description="Basic and acidic residues" evidence="7">
    <location>
        <begin position="211"/>
        <end position="220"/>
    </location>
</feature>
<dbReference type="AlphaFoldDB" id="M7NB07"/>
<dbReference type="PANTHER" id="PTHR43806:SF11">
    <property type="entry name" value="CEREVISIN-RELATED"/>
    <property type="match status" value="1"/>
</dbReference>
<dbReference type="InterPro" id="IPR050131">
    <property type="entry name" value="Peptidase_S8_subtilisin-like"/>
</dbReference>
<reference evidence="9 10" key="1">
    <citation type="journal article" date="2013" name="Genome Announc.">
        <title>Draft Genome Sequence of Cesiribacter andamanensis Strain AMV16T, Isolated from a Soil Sample from a Mud Volcano in the Andaman Islands, India.</title>
        <authorList>
            <person name="Shivaji S."/>
            <person name="Ara S."/>
            <person name="Begum Z."/>
            <person name="Srinivas T.N."/>
            <person name="Singh A."/>
            <person name="Kumar Pinnaka A."/>
        </authorList>
    </citation>
    <scope>NUCLEOTIDE SEQUENCE [LARGE SCALE GENOMIC DNA]</scope>
    <source>
        <strain evidence="9 10">AMV16</strain>
    </source>
</reference>
<feature type="active site" description="Charge relay system" evidence="5 6">
    <location>
        <position position="172"/>
    </location>
</feature>
<name>M7NB07_9BACT</name>
<dbReference type="EMBL" id="AODQ01000007">
    <property type="protein sequence ID" value="EMR04371.1"/>
    <property type="molecule type" value="Genomic_DNA"/>
</dbReference>
<proteinExistence type="inferred from homology"/>
<keyword evidence="3 6" id="KW-0378">Hydrolase</keyword>
<evidence type="ECO:0000313" key="10">
    <source>
        <dbReference type="Proteomes" id="UP000011910"/>
    </source>
</evidence>
<accession>M7NB07</accession>
<feature type="domain" description="Peptidase S8/S53" evidence="8">
    <location>
        <begin position="163"/>
        <end position="443"/>
    </location>
</feature>
<dbReference type="STRING" id="1279009.ADICEAN_00534"/>
<evidence type="ECO:0000256" key="7">
    <source>
        <dbReference type="SAM" id="MobiDB-lite"/>
    </source>
</evidence>
<dbReference type="SUPFAM" id="SSF52743">
    <property type="entry name" value="Subtilisin-like"/>
    <property type="match status" value="1"/>
</dbReference>
<keyword evidence="4 6" id="KW-0720">Serine protease</keyword>
<dbReference type="PANTHER" id="PTHR43806">
    <property type="entry name" value="PEPTIDASE S8"/>
    <property type="match status" value="1"/>
</dbReference>